<evidence type="ECO:0000313" key="8">
    <source>
        <dbReference type="EMBL" id="SGY39794.1"/>
    </source>
</evidence>
<feature type="transmembrane region" description="Helical" evidence="6">
    <location>
        <begin position="455"/>
        <end position="475"/>
    </location>
</feature>
<feature type="transmembrane region" description="Helical" evidence="6">
    <location>
        <begin position="56"/>
        <end position="76"/>
    </location>
</feature>
<dbReference type="Proteomes" id="UP000249464">
    <property type="component" value="Unassembled WGS sequence"/>
</dbReference>
<evidence type="ECO:0000259" key="7">
    <source>
        <dbReference type="Pfam" id="PF01490"/>
    </source>
</evidence>
<proteinExistence type="inferred from homology"/>
<evidence type="ECO:0000256" key="6">
    <source>
        <dbReference type="SAM" id="Phobius"/>
    </source>
</evidence>
<dbReference type="InterPro" id="IPR013057">
    <property type="entry name" value="AA_transpt_TM"/>
</dbReference>
<feature type="transmembrane region" description="Helical" evidence="6">
    <location>
        <begin position="191"/>
        <end position="213"/>
    </location>
</feature>
<gene>
    <name evidence="8" type="primary">BQ5605_C003g02277</name>
    <name evidence="8" type="ORF">BQ5605_C003G02277</name>
</gene>
<organism evidence="8 9">
    <name type="scientific">Microbotryum silenes-dioicae</name>
    <dbReference type="NCBI Taxonomy" id="796604"/>
    <lineage>
        <taxon>Eukaryota</taxon>
        <taxon>Fungi</taxon>
        <taxon>Dikarya</taxon>
        <taxon>Basidiomycota</taxon>
        <taxon>Pucciniomycotina</taxon>
        <taxon>Microbotryomycetes</taxon>
        <taxon>Microbotryales</taxon>
        <taxon>Microbotryaceae</taxon>
        <taxon>Microbotryum</taxon>
    </lineage>
</organism>
<keyword evidence="5 6" id="KW-0472">Membrane</keyword>
<accession>A0A2X0MNC2</accession>
<feature type="transmembrane region" description="Helical" evidence="6">
    <location>
        <begin position="134"/>
        <end position="158"/>
    </location>
</feature>
<dbReference type="PANTHER" id="PTHR22950:SF683">
    <property type="entry name" value="AMINO ACID TRANSPORTER (EUROFUNG)"/>
    <property type="match status" value="1"/>
</dbReference>
<feature type="transmembrane region" description="Helical" evidence="6">
    <location>
        <begin position="318"/>
        <end position="340"/>
    </location>
</feature>
<evidence type="ECO:0000256" key="2">
    <source>
        <dbReference type="ARBA" id="ARBA00008066"/>
    </source>
</evidence>
<evidence type="ECO:0000256" key="1">
    <source>
        <dbReference type="ARBA" id="ARBA00004141"/>
    </source>
</evidence>
<comment type="subcellular location">
    <subcellularLocation>
        <location evidence="1">Membrane</location>
        <topology evidence="1">Multi-pass membrane protein</topology>
    </subcellularLocation>
</comment>
<reference evidence="8 9" key="1">
    <citation type="submission" date="2016-11" db="EMBL/GenBank/DDBJ databases">
        <authorList>
            <person name="Jaros S."/>
            <person name="Januszkiewicz K."/>
            <person name="Wedrychowicz H."/>
        </authorList>
    </citation>
    <scope>NUCLEOTIDE SEQUENCE [LARGE SCALE GENOMIC DNA]</scope>
</reference>
<dbReference type="PANTHER" id="PTHR22950">
    <property type="entry name" value="AMINO ACID TRANSPORTER"/>
    <property type="match status" value="1"/>
</dbReference>
<dbReference type="EMBL" id="FQNC01000042">
    <property type="protein sequence ID" value="SGY39794.1"/>
    <property type="molecule type" value="Genomic_DNA"/>
</dbReference>
<keyword evidence="3 6" id="KW-0812">Transmembrane</keyword>
<keyword evidence="4 6" id="KW-1133">Transmembrane helix</keyword>
<evidence type="ECO:0000313" key="9">
    <source>
        <dbReference type="Proteomes" id="UP000249464"/>
    </source>
</evidence>
<dbReference type="AlphaFoldDB" id="A0A2X0MNC2"/>
<keyword evidence="9" id="KW-1185">Reference proteome</keyword>
<name>A0A2X0MNC2_9BASI</name>
<protein>
    <submittedName>
        <fullName evidence="8">BQ5605_C003g02277 protein</fullName>
    </submittedName>
</protein>
<sequence>MQSISNEKSDLEDNISHSKGLEAVTVDNRESQGTVPVAGDAVFGVNADGPNYLNVGWIRAAVFLMKAQIGLGVLGIPQVMSTVGLFPGLFLIIILGVMAAWSAYVVGVFKQRHPECHSIADAGFVLGGRVGQEALGIMCSLFMLCVCASGLLSISIAFNALSSHGACTVGFVVVGGVIVYILASIRTIDKLSFLSWVGLASVLSALFTLAVAVGVEDRPAAAPPTGPWSKNQRFFGNPSFADASSSIGTLVFAFSGTPAYFTVFSEMREPKDFPKTIALCQSVVTTVFILLGVIIWFFCGQYVASPALGSAGAMMKKVCYGLALPSLIVGFVSPLFAVFARTEFAVTDASAPRRSGIYLHLTAKYFFVRALRGSPHLNSNSSTHWITWLLLVLGCVTFAFFVAEAIPVFGGLIGLIGALFGSLMNMHVMGAMWFYDNFGRQHEDKSWRFRALMAWNVYLIAAGTFIMISGTYASIKSIVNDYAGKTLTVFSCADNSQ</sequence>
<dbReference type="STRING" id="796604.A0A2X0MNC2"/>
<feature type="transmembrane region" description="Helical" evidence="6">
    <location>
        <begin position="276"/>
        <end position="298"/>
    </location>
</feature>
<evidence type="ECO:0000256" key="4">
    <source>
        <dbReference type="ARBA" id="ARBA00022989"/>
    </source>
</evidence>
<feature type="transmembrane region" description="Helical" evidence="6">
    <location>
        <begin position="234"/>
        <end position="256"/>
    </location>
</feature>
<feature type="domain" description="Amino acid transporter transmembrane" evidence="7">
    <location>
        <begin position="56"/>
        <end position="475"/>
    </location>
</feature>
<dbReference type="GO" id="GO:0015179">
    <property type="term" value="F:L-amino acid transmembrane transporter activity"/>
    <property type="evidence" value="ECO:0007669"/>
    <property type="project" value="TreeGrafter"/>
</dbReference>
<dbReference type="GO" id="GO:0016020">
    <property type="term" value="C:membrane"/>
    <property type="evidence" value="ECO:0007669"/>
    <property type="project" value="UniProtKB-SubCell"/>
</dbReference>
<evidence type="ECO:0000256" key="3">
    <source>
        <dbReference type="ARBA" id="ARBA00022692"/>
    </source>
</evidence>
<feature type="transmembrane region" description="Helical" evidence="6">
    <location>
        <begin position="83"/>
        <end position="104"/>
    </location>
</feature>
<comment type="similarity">
    <text evidence="2">Belongs to the amino acid/polyamine transporter 2 family.</text>
</comment>
<feature type="transmembrane region" description="Helical" evidence="6">
    <location>
        <begin position="165"/>
        <end position="185"/>
    </location>
</feature>
<feature type="transmembrane region" description="Helical" evidence="6">
    <location>
        <begin position="385"/>
        <end position="403"/>
    </location>
</feature>
<evidence type="ECO:0000256" key="5">
    <source>
        <dbReference type="ARBA" id="ARBA00023136"/>
    </source>
</evidence>
<feature type="transmembrane region" description="Helical" evidence="6">
    <location>
        <begin position="410"/>
        <end position="435"/>
    </location>
</feature>
<dbReference type="Pfam" id="PF01490">
    <property type="entry name" value="Aa_trans"/>
    <property type="match status" value="1"/>
</dbReference>